<evidence type="ECO:0000313" key="2">
    <source>
        <dbReference type="EMBL" id="KAG8071221.1"/>
    </source>
</evidence>
<dbReference type="AlphaFoldDB" id="A0A8J5VTJ2"/>
<protein>
    <recommendedName>
        <fullName evidence="1">HMA domain-containing protein</fullName>
    </recommendedName>
</protein>
<comment type="caution">
    <text evidence="2">The sequence shown here is derived from an EMBL/GenBank/DDBJ whole genome shotgun (WGS) entry which is preliminary data.</text>
</comment>
<dbReference type="PANTHER" id="PTHR46932">
    <property type="entry name" value="HEAVY METAL-ASSOCIATED ISOPRENYLATED PLANT PROTEIN 47"/>
    <property type="match status" value="1"/>
</dbReference>
<sequence length="187" mass="20709">MRRGGELAVAPAKMALSHRRTSSGCDQITRVRFVYLLLLKLACNTIRAYCIPISQSRPKEIKEEAMKQKIVIKVQMNCDKCRSKAMALAAKTGGVDSVALAGDAKDQVVVVGDGVDSVRLTNLLRKKVGHAQLVEVAEVKKEEKKPEPKPPAPAVVECTPYPWSYHQYYAPPPHAVCCEYPAAYSWW</sequence>
<name>A0A8J5VTJ2_ZIZPA</name>
<accession>A0A8J5VTJ2</accession>
<gene>
    <name evidence="2" type="ORF">GUJ93_ZPchr0006g40860</name>
</gene>
<feature type="domain" description="HMA" evidence="1">
    <location>
        <begin position="67"/>
        <end position="136"/>
    </location>
</feature>
<evidence type="ECO:0000259" key="1">
    <source>
        <dbReference type="PROSITE" id="PS50846"/>
    </source>
</evidence>
<dbReference type="PROSITE" id="PS50846">
    <property type="entry name" value="HMA_2"/>
    <property type="match status" value="1"/>
</dbReference>
<dbReference type="GO" id="GO:0046872">
    <property type="term" value="F:metal ion binding"/>
    <property type="evidence" value="ECO:0007669"/>
    <property type="project" value="InterPro"/>
</dbReference>
<dbReference type="PANTHER" id="PTHR46932:SF12">
    <property type="entry name" value="HEAVY METAL-ASSOCIATED ISOPRENYLATED PLANT PROTEIN 47"/>
    <property type="match status" value="1"/>
</dbReference>
<dbReference type="InterPro" id="IPR006121">
    <property type="entry name" value="HMA_dom"/>
</dbReference>
<reference evidence="2" key="1">
    <citation type="journal article" date="2021" name="bioRxiv">
        <title>Whole Genome Assembly and Annotation of Northern Wild Rice, Zizania palustris L., Supports a Whole Genome Duplication in the Zizania Genus.</title>
        <authorList>
            <person name="Haas M."/>
            <person name="Kono T."/>
            <person name="Macchietto M."/>
            <person name="Millas R."/>
            <person name="McGilp L."/>
            <person name="Shao M."/>
            <person name="Duquette J."/>
            <person name="Hirsch C.N."/>
            <person name="Kimball J."/>
        </authorList>
    </citation>
    <scope>NUCLEOTIDE SEQUENCE</scope>
    <source>
        <tissue evidence="2">Fresh leaf tissue</tissue>
    </source>
</reference>
<dbReference type="OrthoDB" id="692882at2759"/>
<dbReference type="InterPro" id="IPR042885">
    <property type="entry name" value="HIPP47/16"/>
</dbReference>
<evidence type="ECO:0000313" key="3">
    <source>
        <dbReference type="Proteomes" id="UP000729402"/>
    </source>
</evidence>
<dbReference type="EMBL" id="JAAALK010000283">
    <property type="protein sequence ID" value="KAG8071221.1"/>
    <property type="molecule type" value="Genomic_DNA"/>
</dbReference>
<proteinExistence type="predicted"/>
<reference evidence="2" key="2">
    <citation type="submission" date="2021-02" db="EMBL/GenBank/DDBJ databases">
        <authorList>
            <person name="Kimball J.A."/>
            <person name="Haas M.W."/>
            <person name="Macchietto M."/>
            <person name="Kono T."/>
            <person name="Duquette J."/>
            <person name="Shao M."/>
        </authorList>
    </citation>
    <scope>NUCLEOTIDE SEQUENCE</scope>
    <source>
        <tissue evidence="2">Fresh leaf tissue</tissue>
    </source>
</reference>
<organism evidence="2 3">
    <name type="scientific">Zizania palustris</name>
    <name type="common">Northern wild rice</name>
    <dbReference type="NCBI Taxonomy" id="103762"/>
    <lineage>
        <taxon>Eukaryota</taxon>
        <taxon>Viridiplantae</taxon>
        <taxon>Streptophyta</taxon>
        <taxon>Embryophyta</taxon>
        <taxon>Tracheophyta</taxon>
        <taxon>Spermatophyta</taxon>
        <taxon>Magnoliopsida</taxon>
        <taxon>Liliopsida</taxon>
        <taxon>Poales</taxon>
        <taxon>Poaceae</taxon>
        <taxon>BOP clade</taxon>
        <taxon>Oryzoideae</taxon>
        <taxon>Oryzeae</taxon>
        <taxon>Zizaniinae</taxon>
        <taxon>Zizania</taxon>
    </lineage>
</organism>
<dbReference type="Proteomes" id="UP000729402">
    <property type="component" value="Unassembled WGS sequence"/>
</dbReference>
<keyword evidence="3" id="KW-1185">Reference proteome</keyword>